<proteinExistence type="predicted"/>
<evidence type="ECO:0000313" key="3">
    <source>
        <dbReference type="Proteomes" id="UP000503251"/>
    </source>
</evidence>
<dbReference type="Proteomes" id="UP000503251">
    <property type="component" value="Chromosome"/>
</dbReference>
<protein>
    <submittedName>
        <fullName evidence="2">Uncharacterized protein</fullName>
    </submittedName>
</protein>
<gene>
    <name evidence="2" type="ORF">E8L03_00325</name>
</gene>
<accession>A0ABX6NA38</accession>
<evidence type="ECO:0000313" key="2">
    <source>
        <dbReference type="EMBL" id="QJT07453.1"/>
    </source>
</evidence>
<feature type="region of interest" description="Disordered" evidence="1">
    <location>
        <begin position="38"/>
        <end position="450"/>
    </location>
</feature>
<sequence>MSAKYRSGFEYFTEVFSKEYKVDKSILAGAAREVWENELTDEDRASWEEMARFSEQEESAKAAEKKAEPKAEEKKPEPKATEKKPEPKAEPKKEEPKPAEKKVEDKKPEPKVEAKKADDKKAEAKSDEKKEAPKAEAKKDDKKDVAKAEEDKAAEKKSESKAEEKKPESKAEPKKEEPKAEAKPDAKKDEPKPETKPDEKKAEDKKPEPKAEAKKSDEKKAEAKPEVIVDAKPEAIVEAKPDAKKEEPKAEAKKDEAKADEDKSAAKSKAEEKKEEPKAAEKKPAAEAAKEAPSSPGLPAFVKAEQPDFEAARTPFSTPAASEKPGAAESSDASKQPPMVVPPAKDPIGTAFESLLEQKQADPAPTPPSTPPSAPPNMDLDKLKQAIGKRVSSKEEELAAQFAPQQTEPEPQPGGYRDTLSSSGFFTSSGPIKSGLTISADKPRRTAAKEASVEHVTSEGHTAAESIPEIQDPSAVTLDAPSAAVMRRKLMEKADELADAVVSKALDGDVQALALCIERVLAPVDEARLHIDLPPLDTHENILQASESVVRAVSLGELDPNQAKTLHALIEAHWRILEGSELANRLSVLEQRGGVGKRQKITLGAFDKPF</sequence>
<feature type="compositionally biased region" description="Low complexity" evidence="1">
    <location>
        <begin position="419"/>
        <end position="430"/>
    </location>
</feature>
<organism evidence="2 3">
    <name type="scientific">Oceanidesulfovibrio marinus</name>
    <dbReference type="NCBI Taxonomy" id="370038"/>
    <lineage>
        <taxon>Bacteria</taxon>
        <taxon>Pseudomonadati</taxon>
        <taxon>Thermodesulfobacteriota</taxon>
        <taxon>Desulfovibrionia</taxon>
        <taxon>Desulfovibrionales</taxon>
        <taxon>Desulfovibrionaceae</taxon>
        <taxon>Oceanidesulfovibrio</taxon>
    </lineage>
</organism>
<keyword evidence="3" id="KW-1185">Reference proteome</keyword>
<feature type="compositionally biased region" description="Basic and acidic residues" evidence="1">
    <location>
        <begin position="441"/>
        <end position="450"/>
    </location>
</feature>
<dbReference type="EMBL" id="CP039543">
    <property type="protein sequence ID" value="QJT07453.1"/>
    <property type="molecule type" value="Genomic_DNA"/>
</dbReference>
<feature type="compositionally biased region" description="Pro residues" evidence="1">
    <location>
        <begin position="364"/>
        <end position="375"/>
    </location>
</feature>
<reference evidence="2 3" key="1">
    <citation type="submission" date="2019-04" db="EMBL/GenBank/DDBJ databases">
        <title>Isolation and culture of sulfate reducing bacteria from the cold seep of the South China Sea.</title>
        <authorList>
            <person name="Sun C."/>
            <person name="Liu R."/>
        </authorList>
    </citation>
    <scope>NUCLEOTIDE SEQUENCE [LARGE SCALE GENOMIC DNA]</scope>
    <source>
        <strain evidence="2 3">CS1</strain>
    </source>
</reference>
<name>A0ABX6NA38_9BACT</name>
<feature type="compositionally biased region" description="Low complexity" evidence="1">
    <location>
        <begin position="399"/>
        <end position="409"/>
    </location>
</feature>
<feature type="compositionally biased region" description="Basic and acidic residues" evidence="1">
    <location>
        <begin position="42"/>
        <end position="290"/>
    </location>
</feature>
<evidence type="ECO:0000256" key="1">
    <source>
        <dbReference type="SAM" id="MobiDB-lite"/>
    </source>
</evidence>
<dbReference type="RefSeq" id="WP_171266243.1">
    <property type="nucleotide sequence ID" value="NZ_CP039543.1"/>
</dbReference>